<keyword evidence="1" id="KW-0472">Membrane</keyword>
<feature type="transmembrane region" description="Helical" evidence="1">
    <location>
        <begin position="89"/>
        <end position="109"/>
    </location>
</feature>
<organism evidence="3">
    <name type="scientific">freshwater metagenome</name>
    <dbReference type="NCBI Taxonomy" id="449393"/>
    <lineage>
        <taxon>unclassified sequences</taxon>
        <taxon>metagenomes</taxon>
        <taxon>ecological metagenomes</taxon>
    </lineage>
</organism>
<feature type="transmembrane region" description="Helical" evidence="1">
    <location>
        <begin position="135"/>
        <end position="154"/>
    </location>
</feature>
<keyword evidence="1" id="KW-0812">Transmembrane</keyword>
<protein>
    <submittedName>
        <fullName evidence="3">Unannotated protein</fullName>
    </submittedName>
</protein>
<feature type="domain" description="HPP transmembrane region" evidence="2">
    <location>
        <begin position="7"/>
        <end position="164"/>
    </location>
</feature>
<gene>
    <name evidence="3" type="ORF">UFOPK1826_01185</name>
</gene>
<sequence length="167" mass="17150">MKIFPSPKSNNKDALISTFGAALGIAITWLVSDALLSGVAPLLVVSMGATAVILFSLPSAPAAQPGAVLIAHVVAAFLGVAAAQIFDNIPIAIAVALGLHAGLMTRFGYMHPPSGGTALTAIIGGPAVTDLGFKFIWRPVLLNAVLLVLLAIAVNKPFAWRQYPAKS</sequence>
<feature type="transmembrane region" description="Helical" evidence="1">
    <location>
        <begin position="39"/>
        <end position="57"/>
    </location>
</feature>
<dbReference type="PANTHER" id="PTHR33741">
    <property type="entry name" value="TRANSMEMBRANE PROTEIN DDB_G0269096-RELATED"/>
    <property type="match status" value="1"/>
</dbReference>
<dbReference type="InterPro" id="IPR058581">
    <property type="entry name" value="TM_HPP"/>
</dbReference>
<evidence type="ECO:0000313" key="3">
    <source>
        <dbReference type="EMBL" id="CAB4609810.1"/>
    </source>
</evidence>
<keyword evidence="1" id="KW-1133">Transmembrane helix</keyword>
<dbReference type="Pfam" id="PF04982">
    <property type="entry name" value="TM_HPP"/>
    <property type="match status" value="1"/>
</dbReference>
<accession>A0A6J6HAE5</accession>
<name>A0A6J6HAE5_9ZZZZ</name>
<dbReference type="EMBL" id="CAEZUN010000166">
    <property type="protein sequence ID" value="CAB4609810.1"/>
    <property type="molecule type" value="Genomic_DNA"/>
</dbReference>
<feature type="transmembrane region" description="Helical" evidence="1">
    <location>
        <begin position="63"/>
        <end position="82"/>
    </location>
</feature>
<evidence type="ECO:0000256" key="1">
    <source>
        <dbReference type="SAM" id="Phobius"/>
    </source>
</evidence>
<evidence type="ECO:0000259" key="2">
    <source>
        <dbReference type="Pfam" id="PF04982"/>
    </source>
</evidence>
<proteinExistence type="predicted"/>
<dbReference type="AlphaFoldDB" id="A0A6J6HAE5"/>
<dbReference type="PANTHER" id="PTHR33741:SF5">
    <property type="entry name" value="TRANSMEMBRANE PROTEIN DDB_G0269096-RELATED"/>
    <property type="match status" value="1"/>
</dbReference>
<dbReference type="InterPro" id="IPR007065">
    <property type="entry name" value="HPP"/>
</dbReference>
<reference evidence="3" key="1">
    <citation type="submission" date="2020-05" db="EMBL/GenBank/DDBJ databases">
        <authorList>
            <person name="Chiriac C."/>
            <person name="Salcher M."/>
            <person name="Ghai R."/>
            <person name="Kavagutti S V."/>
        </authorList>
    </citation>
    <scope>NUCLEOTIDE SEQUENCE</scope>
</reference>
<feature type="transmembrane region" description="Helical" evidence="1">
    <location>
        <begin position="14"/>
        <end position="32"/>
    </location>
</feature>